<comment type="caution">
    <text evidence="1">The sequence shown here is derived from an EMBL/GenBank/DDBJ whole genome shotgun (WGS) entry which is preliminary data.</text>
</comment>
<evidence type="ECO:0000313" key="1">
    <source>
        <dbReference type="EMBL" id="GAH38676.1"/>
    </source>
</evidence>
<sequence length="56" mass="6339">MDIADGQEASIAFQAVTYGDVSEEERNKVRADLERYCALDTEGMIWIVEKLNELCV</sequence>
<dbReference type="EMBL" id="BARU01010898">
    <property type="protein sequence ID" value="GAH38676.1"/>
    <property type="molecule type" value="Genomic_DNA"/>
</dbReference>
<protein>
    <submittedName>
        <fullName evidence="1">Uncharacterized protein</fullName>
    </submittedName>
</protein>
<name>X1EZ65_9ZZZZ</name>
<dbReference type="AlphaFoldDB" id="X1EZ65"/>
<gene>
    <name evidence="1" type="ORF">S03H2_20635</name>
</gene>
<reference evidence="1" key="1">
    <citation type="journal article" date="2014" name="Front. Microbiol.">
        <title>High frequency of phylogenetically diverse reductive dehalogenase-homologous genes in deep subseafloor sedimentary metagenomes.</title>
        <authorList>
            <person name="Kawai M."/>
            <person name="Futagami T."/>
            <person name="Toyoda A."/>
            <person name="Takaki Y."/>
            <person name="Nishi S."/>
            <person name="Hori S."/>
            <person name="Arai W."/>
            <person name="Tsubouchi T."/>
            <person name="Morono Y."/>
            <person name="Uchiyama I."/>
            <person name="Ito T."/>
            <person name="Fujiyama A."/>
            <person name="Inagaki F."/>
            <person name="Takami H."/>
        </authorList>
    </citation>
    <scope>NUCLEOTIDE SEQUENCE</scope>
    <source>
        <strain evidence="1">Expedition CK06-06</strain>
    </source>
</reference>
<accession>X1EZ65</accession>
<proteinExistence type="predicted"/>
<organism evidence="1">
    <name type="scientific">marine sediment metagenome</name>
    <dbReference type="NCBI Taxonomy" id="412755"/>
    <lineage>
        <taxon>unclassified sequences</taxon>
        <taxon>metagenomes</taxon>
        <taxon>ecological metagenomes</taxon>
    </lineage>
</organism>